<dbReference type="Pfam" id="PF12937">
    <property type="entry name" value="F-box-like"/>
    <property type="match status" value="1"/>
</dbReference>
<dbReference type="PROSITE" id="PS50181">
    <property type="entry name" value="FBOX"/>
    <property type="match status" value="1"/>
</dbReference>
<sequence length="442" mass="50483">MAKVGHHWLNLPQDILLEIFRYLTIEEKANIRATCKYLQQLIDHPTLWTNRTIVLKSLQSCNSLFWRTLRKRRIRSVVIKEATQKQWQGMVNLLPDLTAVTIDVKKNLERLRTLRSLKNLQKLQLNNKLQMLDQELLREVAVFKQLTHLVLCTSVFIQNSSLCHLAELTKLLALTLHARQKSPSLTSLQYVLFRLPKLRELSLSSVDKCENLSLCFTPPEMTTFKPTECNGFEPHCVHHLQLEKLSLLNSINGPLSEAALQQLLNVYNLSVSLSKLPVSMNSNFVHSMLKSLPSIIELELTWTGPLAEYVKILPSDLTSLNLINTRLSNVDVQLLSDSSGKTLKYLGLVLCGGITEIMLKKLPKQFPFLQSLDLSGCNLLKPDILFGFVELAFLKEIVISNNPHLTEAVIKQFRTLTDNRVHVAQKNKRNRNQCDCNFILCM</sequence>
<dbReference type="SUPFAM" id="SSF52047">
    <property type="entry name" value="RNI-like"/>
    <property type="match status" value="1"/>
</dbReference>
<dbReference type="OrthoDB" id="3219396at2759"/>
<organism evidence="2 3">
    <name type="scientific">Scyliorhinus torazame</name>
    <name type="common">Cloudy catshark</name>
    <name type="synonym">Catulus torazame</name>
    <dbReference type="NCBI Taxonomy" id="75743"/>
    <lineage>
        <taxon>Eukaryota</taxon>
        <taxon>Metazoa</taxon>
        <taxon>Chordata</taxon>
        <taxon>Craniata</taxon>
        <taxon>Vertebrata</taxon>
        <taxon>Chondrichthyes</taxon>
        <taxon>Elasmobranchii</taxon>
        <taxon>Galeomorphii</taxon>
        <taxon>Galeoidea</taxon>
        <taxon>Carcharhiniformes</taxon>
        <taxon>Scyliorhinidae</taxon>
        <taxon>Scyliorhinus</taxon>
    </lineage>
</organism>
<dbReference type="InterPro" id="IPR001810">
    <property type="entry name" value="F-box_dom"/>
</dbReference>
<gene>
    <name evidence="2" type="ORF">scyTo_0016968</name>
</gene>
<comment type="caution">
    <text evidence="2">The sequence shown here is derived from an EMBL/GenBank/DDBJ whole genome shotgun (WGS) entry which is preliminary data.</text>
</comment>
<dbReference type="InterPro" id="IPR032675">
    <property type="entry name" value="LRR_dom_sf"/>
</dbReference>
<accession>A0A401Q2G4</accession>
<dbReference type="OMA" id="IDHPTLW"/>
<reference evidence="2 3" key="1">
    <citation type="journal article" date="2018" name="Nat. Ecol. Evol.">
        <title>Shark genomes provide insights into elasmobranch evolution and the origin of vertebrates.</title>
        <authorList>
            <person name="Hara Y"/>
            <person name="Yamaguchi K"/>
            <person name="Onimaru K"/>
            <person name="Kadota M"/>
            <person name="Koyanagi M"/>
            <person name="Keeley SD"/>
            <person name="Tatsumi K"/>
            <person name="Tanaka K"/>
            <person name="Motone F"/>
            <person name="Kageyama Y"/>
            <person name="Nozu R"/>
            <person name="Adachi N"/>
            <person name="Nishimura O"/>
            <person name="Nakagawa R"/>
            <person name="Tanegashima C"/>
            <person name="Kiyatake I"/>
            <person name="Matsumoto R"/>
            <person name="Murakumo K"/>
            <person name="Nishida K"/>
            <person name="Terakita A"/>
            <person name="Kuratani S"/>
            <person name="Sato K"/>
            <person name="Hyodo S Kuraku.S."/>
        </authorList>
    </citation>
    <scope>NUCLEOTIDE SEQUENCE [LARGE SCALE GENOMIC DNA]</scope>
</reference>
<dbReference type="EMBL" id="BFAA01010671">
    <property type="protein sequence ID" value="GCB79513.1"/>
    <property type="molecule type" value="Genomic_DNA"/>
</dbReference>
<dbReference type="STRING" id="75743.A0A401Q2G4"/>
<evidence type="ECO:0000313" key="2">
    <source>
        <dbReference type="EMBL" id="GCB79513.1"/>
    </source>
</evidence>
<evidence type="ECO:0000259" key="1">
    <source>
        <dbReference type="PROSITE" id="PS50181"/>
    </source>
</evidence>
<dbReference type="SMART" id="SM00256">
    <property type="entry name" value="FBOX"/>
    <property type="match status" value="1"/>
</dbReference>
<feature type="domain" description="F-box" evidence="1">
    <location>
        <begin position="5"/>
        <end position="51"/>
    </location>
</feature>
<keyword evidence="3" id="KW-1185">Reference proteome</keyword>
<evidence type="ECO:0000313" key="3">
    <source>
        <dbReference type="Proteomes" id="UP000288216"/>
    </source>
</evidence>
<dbReference type="Gene3D" id="1.20.1280.50">
    <property type="match status" value="1"/>
</dbReference>
<dbReference type="Gene3D" id="3.80.10.10">
    <property type="entry name" value="Ribonuclease Inhibitor"/>
    <property type="match status" value="2"/>
</dbReference>
<dbReference type="AlphaFoldDB" id="A0A401Q2G4"/>
<name>A0A401Q2G4_SCYTO</name>
<proteinExistence type="predicted"/>
<dbReference type="InterPro" id="IPR036047">
    <property type="entry name" value="F-box-like_dom_sf"/>
</dbReference>
<protein>
    <recommendedName>
        <fullName evidence="1">F-box domain-containing protein</fullName>
    </recommendedName>
</protein>
<dbReference type="Proteomes" id="UP000288216">
    <property type="component" value="Unassembled WGS sequence"/>
</dbReference>
<dbReference type="SUPFAM" id="SSF81383">
    <property type="entry name" value="F-box domain"/>
    <property type="match status" value="1"/>
</dbReference>